<dbReference type="InterPro" id="IPR038380">
    <property type="entry name" value="Ribosomal_bS21_sf"/>
</dbReference>
<keyword evidence="3" id="KW-0687">Ribonucleoprotein</keyword>
<evidence type="ECO:0000256" key="1">
    <source>
        <dbReference type="ARBA" id="ARBA00006640"/>
    </source>
</evidence>
<protein>
    <recommendedName>
        <fullName evidence="4">Small ribosomal subunit protein bS21</fullName>
    </recommendedName>
</protein>
<feature type="region of interest" description="Disordered" evidence="5">
    <location>
        <begin position="42"/>
        <end position="66"/>
    </location>
</feature>
<comment type="similarity">
    <text evidence="1">Belongs to the bacterial ribosomal protein bS21 family.</text>
</comment>
<evidence type="ECO:0000256" key="4">
    <source>
        <dbReference type="ARBA" id="ARBA00035135"/>
    </source>
</evidence>
<evidence type="ECO:0000256" key="2">
    <source>
        <dbReference type="ARBA" id="ARBA00022980"/>
    </source>
</evidence>
<name>A0A554LJ21_9BACT</name>
<proteinExistence type="inferred from homology"/>
<evidence type="ECO:0000313" key="6">
    <source>
        <dbReference type="EMBL" id="TSC92639.1"/>
    </source>
</evidence>
<dbReference type="Gene3D" id="1.20.5.1150">
    <property type="entry name" value="Ribosomal protein S8"/>
    <property type="match status" value="1"/>
</dbReference>
<evidence type="ECO:0000313" key="7">
    <source>
        <dbReference type="Proteomes" id="UP000315689"/>
    </source>
</evidence>
<dbReference type="Pfam" id="PF01165">
    <property type="entry name" value="Ribosomal_S21"/>
    <property type="match status" value="1"/>
</dbReference>
<dbReference type="NCBIfam" id="TIGR00030">
    <property type="entry name" value="S21p"/>
    <property type="match status" value="1"/>
</dbReference>
<dbReference type="EMBL" id="VMGK01000018">
    <property type="protein sequence ID" value="TSC92639.1"/>
    <property type="molecule type" value="Genomic_DNA"/>
</dbReference>
<keyword evidence="2" id="KW-0689">Ribosomal protein</keyword>
<dbReference type="GO" id="GO:0006412">
    <property type="term" value="P:translation"/>
    <property type="evidence" value="ECO:0007669"/>
    <property type="project" value="InterPro"/>
</dbReference>
<dbReference type="GO" id="GO:1990904">
    <property type="term" value="C:ribonucleoprotein complex"/>
    <property type="evidence" value="ECO:0007669"/>
    <property type="project" value="UniProtKB-KW"/>
</dbReference>
<dbReference type="AlphaFoldDB" id="A0A554LJ21"/>
<evidence type="ECO:0000256" key="5">
    <source>
        <dbReference type="SAM" id="MobiDB-lite"/>
    </source>
</evidence>
<reference evidence="6 7" key="1">
    <citation type="submission" date="2017-07" db="EMBL/GenBank/DDBJ databases">
        <title>Mechanisms for carbon and nitrogen cycling indicate functional differentiation within the Candidate Phyla Radiation.</title>
        <authorList>
            <person name="Danczak R.E."/>
            <person name="Johnston M.D."/>
            <person name="Kenah C."/>
            <person name="Slattery M."/>
            <person name="Wrighton K.C."/>
            <person name="Wilkins M.J."/>
        </authorList>
    </citation>
    <scope>NUCLEOTIDE SEQUENCE [LARGE SCALE GENOMIC DNA]</scope>
    <source>
        <strain evidence="6">Licking1014_7</strain>
    </source>
</reference>
<comment type="caution">
    <text evidence="6">The sequence shown here is derived from an EMBL/GenBank/DDBJ whole genome shotgun (WGS) entry which is preliminary data.</text>
</comment>
<dbReference type="Proteomes" id="UP000315689">
    <property type="component" value="Unassembled WGS sequence"/>
</dbReference>
<dbReference type="GO" id="GO:0005840">
    <property type="term" value="C:ribosome"/>
    <property type="evidence" value="ECO:0007669"/>
    <property type="project" value="UniProtKB-KW"/>
</dbReference>
<evidence type="ECO:0000256" key="3">
    <source>
        <dbReference type="ARBA" id="ARBA00023274"/>
    </source>
</evidence>
<sequence length="66" mass="8122">MIIISIRAKKQESFDVMLRRFNRDVQQAGILTEVKNRRFFSRKPSKNLRRQEAQRLEENRKRKRGY</sequence>
<dbReference type="GO" id="GO:0003735">
    <property type="term" value="F:structural constituent of ribosome"/>
    <property type="evidence" value="ECO:0007669"/>
    <property type="project" value="InterPro"/>
</dbReference>
<accession>A0A554LJ21</accession>
<organism evidence="6 7">
    <name type="scientific">Candidatus Berkelbacteria bacterium Licking1014_7</name>
    <dbReference type="NCBI Taxonomy" id="2017147"/>
    <lineage>
        <taxon>Bacteria</taxon>
        <taxon>Candidatus Berkelbacteria</taxon>
    </lineage>
</organism>
<dbReference type="InterPro" id="IPR001911">
    <property type="entry name" value="Ribosomal_bS21"/>
</dbReference>
<feature type="compositionally biased region" description="Basic and acidic residues" evidence="5">
    <location>
        <begin position="49"/>
        <end position="60"/>
    </location>
</feature>
<gene>
    <name evidence="6" type="ORF">CEN89_569</name>
</gene>